<feature type="region of interest" description="Disordered" evidence="1">
    <location>
        <begin position="190"/>
        <end position="211"/>
    </location>
</feature>
<name>A0A5N5TK89_9CRUS</name>
<dbReference type="PROSITE" id="PS50833">
    <property type="entry name" value="BRIX"/>
    <property type="match status" value="1"/>
</dbReference>
<dbReference type="PANTHER" id="PTHR12661:SF5">
    <property type="entry name" value="SUPPRESSOR OF SWI4 1 HOMOLOG"/>
    <property type="match status" value="1"/>
</dbReference>
<dbReference type="Proteomes" id="UP000326759">
    <property type="component" value="Unassembled WGS sequence"/>
</dbReference>
<evidence type="ECO:0000313" key="4">
    <source>
        <dbReference type="Proteomes" id="UP000326759"/>
    </source>
</evidence>
<dbReference type="InterPro" id="IPR007109">
    <property type="entry name" value="Brix"/>
</dbReference>
<comment type="caution">
    <text evidence="3">The sequence shown here is derived from an EMBL/GenBank/DDBJ whole genome shotgun (WGS) entry which is preliminary data.</text>
</comment>
<reference evidence="3 4" key="1">
    <citation type="journal article" date="2019" name="PLoS Biol.">
        <title>Sex chromosomes control vertical transmission of feminizing Wolbachia symbionts in an isopod.</title>
        <authorList>
            <person name="Becking T."/>
            <person name="Chebbi M.A."/>
            <person name="Giraud I."/>
            <person name="Moumen B."/>
            <person name="Laverre T."/>
            <person name="Caubet Y."/>
            <person name="Peccoud J."/>
            <person name="Gilbert C."/>
            <person name="Cordaux R."/>
        </authorList>
    </citation>
    <scope>NUCLEOTIDE SEQUENCE [LARGE SCALE GENOMIC DNA]</scope>
    <source>
        <strain evidence="3">ANa2</strain>
        <tissue evidence="3">Whole body excluding digestive tract and cuticle</tissue>
    </source>
</reference>
<dbReference type="EMBL" id="SEYY01000748">
    <property type="protein sequence ID" value="KAB7506567.1"/>
    <property type="molecule type" value="Genomic_DNA"/>
</dbReference>
<gene>
    <name evidence="3" type="primary">Ppan</name>
    <name evidence="3" type="ORF">Anas_05959</name>
</gene>
<dbReference type="GO" id="GO:0000027">
    <property type="term" value="P:ribosomal large subunit assembly"/>
    <property type="evidence" value="ECO:0007669"/>
    <property type="project" value="TreeGrafter"/>
</dbReference>
<evidence type="ECO:0000313" key="3">
    <source>
        <dbReference type="EMBL" id="KAB7506567.1"/>
    </source>
</evidence>
<evidence type="ECO:0000259" key="2">
    <source>
        <dbReference type="PROSITE" id="PS50833"/>
    </source>
</evidence>
<accession>A0A5N5TK89</accession>
<dbReference type="GO" id="GO:0030687">
    <property type="term" value="C:preribosome, large subunit precursor"/>
    <property type="evidence" value="ECO:0007669"/>
    <property type="project" value="TreeGrafter"/>
</dbReference>
<feature type="region of interest" description="Disordered" evidence="1">
    <location>
        <begin position="264"/>
        <end position="286"/>
    </location>
</feature>
<feature type="compositionally biased region" description="Basic residues" evidence="1">
    <location>
        <begin position="277"/>
        <end position="286"/>
    </location>
</feature>
<feature type="domain" description="Brix" evidence="2">
    <location>
        <begin position="1"/>
        <end position="165"/>
    </location>
</feature>
<organism evidence="3 4">
    <name type="scientific">Armadillidium nasatum</name>
    <dbReference type="NCBI Taxonomy" id="96803"/>
    <lineage>
        <taxon>Eukaryota</taxon>
        <taxon>Metazoa</taxon>
        <taxon>Ecdysozoa</taxon>
        <taxon>Arthropoda</taxon>
        <taxon>Crustacea</taxon>
        <taxon>Multicrustacea</taxon>
        <taxon>Malacostraca</taxon>
        <taxon>Eumalacostraca</taxon>
        <taxon>Peracarida</taxon>
        <taxon>Isopoda</taxon>
        <taxon>Oniscidea</taxon>
        <taxon>Crinocheta</taxon>
        <taxon>Armadillidiidae</taxon>
        <taxon>Armadillidium</taxon>
    </lineage>
</organism>
<dbReference type="AlphaFoldDB" id="A0A5N5TK89"/>
<feature type="compositionally biased region" description="Basic residues" evidence="1">
    <location>
        <begin position="190"/>
        <end position="199"/>
    </location>
</feature>
<keyword evidence="4" id="KW-1185">Reference proteome</keyword>
<proteinExistence type="predicted"/>
<dbReference type="OrthoDB" id="10261452at2759"/>
<evidence type="ECO:0000256" key="1">
    <source>
        <dbReference type="SAM" id="MobiDB-lite"/>
    </source>
</evidence>
<dbReference type="GO" id="GO:0019843">
    <property type="term" value="F:rRNA binding"/>
    <property type="evidence" value="ECO:0007669"/>
    <property type="project" value="InterPro"/>
</dbReference>
<dbReference type="PANTHER" id="PTHR12661">
    <property type="entry name" value="PETER PAN-RELATED"/>
    <property type="match status" value="1"/>
</dbReference>
<dbReference type="GO" id="GO:0006364">
    <property type="term" value="P:rRNA processing"/>
    <property type="evidence" value="ECO:0007669"/>
    <property type="project" value="InterPro"/>
</dbReference>
<feature type="compositionally biased region" description="Basic and acidic residues" evidence="1">
    <location>
        <begin position="264"/>
        <end position="276"/>
    </location>
</feature>
<dbReference type="Pfam" id="PF04427">
    <property type="entry name" value="Brix"/>
    <property type="match status" value="1"/>
</dbReference>
<dbReference type="InterPro" id="IPR045112">
    <property type="entry name" value="PPAN-like"/>
</dbReference>
<feature type="compositionally biased region" description="Basic and acidic residues" evidence="1">
    <location>
        <begin position="200"/>
        <end position="211"/>
    </location>
</feature>
<protein>
    <submittedName>
        <fullName evidence="3">Suppressor of SWI4 1-like protein</fullName>
    </submittedName>
</protein>
<sequence length="286" mass="33290">MKQLVDAKRFLYAPCLMTNLQPSEGEPHLQLCSKIFLDMFPTISPSQVKTSEIKRCCLFHYIKEDEVFDFRHYAIQILPMGIASSTSKLINNKVPDLGSYKDVSDFFKSEIPSESEVEDIPSAVSVNSVIKKKGKSINHQSKVKLFEIGPRLSLELIKVEDGMCNGTVLYHKYVTKTSEEKLEIQKKREKQRLLKKKRSEKQDENVKKKQLLKEEHRERCLKGMGIDAVSLKRKNTSEDILKEDSDHDDDYAYFKEEVGEEPEKDLFKKKQKDRSQYKRFSKKKKT</sequence>